<dbReference type="AlphaFoldDB" id="A0A139GUJ9"/>
<proteinExistence type="predicted"/>
<name>A0A139GUJ9_9PEZI</name>
<organism evidence="1 2">
    <name type="scientific">Pseudocercospora eumusae</name>
    <dbReference type="NCBI Taxonomy" id="321146"/>
    <lineage>
        <taxon>Eukaryota</taxon>
        <taxon>Fungi</taxon>
        <taxon>Dikarya</taxon>
        <taxon>Ascomycota</taxon>
        <taxon>Pezizomycotina</taxon>
        <taxon>Dothideomycetes</taxon>
        <taxon>Dothideomycetidae</taxon>
        <taxon>Mycosphaerellales</taxon>
        <taxon>Mycosphaerellaceae</taxon>
        <taxon>Pseudocercospora</taxon>
    </lineage>
</organism>
<sequence>MAADRPCLPEILPEFSLHSSLVPIRGGGSDFTFRDASCNEPSVTAIDDQIEFLTTILNIQLRYSATVVVQTCHTVYLPRSGIDFQPLRRKYSPS</sequence>
<accession>A0A139GUJ9</accession>
<dbReference type="Proteomes" id="UP000070133">
    <property type="component" value="Unassembled WGS sequence"/>
</dbReference>
<protein>
    <submittedName>
        <fullName evidence="1">Uncharacterized protein</fullName>
    </submittedName>
</protein>
<keyword evidence="2" id="KW-1185">Reference proteome</keyword>
<gene>
    <name evidence="1" type="ORF">AC578_3413</name>
</gene>
<comment type="caution">
    <text evidence="1">The sequence shown here is derived from an EMBL/GenBank/DDBJ whole genome shotgun (WGS) entry which is preliminary data.</text>
</comment>
<evidence type="ECO:0000313" key="1">
    <source>
        <dbReference type="EMBL" id="KXS93860.1"/>
    </source>
</evidence>
<reference evidence="1 2" key="1">
    <citation type="submission" date="2015-07" db="EMBL/GenBank/DDBJ databases">
        <title>Comparative genomics of the Sigatoka disease complex on banana suggests a link between parallel evolutionary changes in Pseudocercospora fijiensis and Pseudocercospora eumusae and increased virulence on the banana host.</title>
        <authorList>
            <person name="Chang T.-C."/>
            <person name="Salvucci A."/>
            <person name="Crous P.W."/>
            <person name="Stergiopoulos I."/>
        </authorList>
    </citation>
    <scope>NUCLEOTIDE SEQUENCE [LARGE SCALE GENOMIC DNA]</scope>
    <source>
        <strain evidence="1 2">CBS 114824</strain>
    </source>
</reference>
<evidence type="ECO:0000313" key="2">
    <source>
        <dbReference type="Proteomes" id="UP000070133"/>
    </source>
</evidence>
<dbReference type="EMBL" id="LFZN01000375">
    <property type="protein sequence ID" value="KXS93860.1"/>
    <property type="molecule type" value="Genomic_DNA"/>
</dbReference>